<organism evidence="1 2">
    <name type="scientific">Portunus trituberculatus</name>
    <name type="common">Swimming crab</name>
    <name type="synonym">Neptunus trituberculatus</name>
    <dbReference type="NCBI Taxonomy" id="210409"/>
    <lineage>
        <taxon>Eukaryota</taxon>
        <taxon>Metazoa</taxon>
        <taxon>Ecdysozoa</taxon>
        <taxon>Arthropoda</taxon>
        <taxon>Crustacea</taxon>
        <taxon>Multicrustacea</taxon>
        <taxon>Malacostraca</taxon>
        <taxon>Eumalacostraca</taxon>
        <taxon>Eucarida</taxon>
        <taxon>Decapoda</taxon>
        <taxon>Pleocyemata</taxon>
        <taxon>Brachyura</taxon>
        <taxon>Eubrachyura</taxon>
        <taxon>Portunoidea</taxon>
        <taxon>Portunidae</taxon>
        <taxon>Portuninae</taxon>
        <taxon>Portunus</taxon>
    </lineage>
</organism>
<accession>A0A5B7ES62</accession>
<sequence>MTAAAAAAASAAAVVVVVVVVSIMVVGRALVFIDSCVEWTVQEVRDGTLMPRQRRSCRDRLTEQGRCGYEEYTETDHFVI</sequence>
<evidence type="ECO:0000313" key="2">
    <source>
        <dbReference type="Proteomes" id="UP000324222"/>
    </source>
</evidence>
<dbReference type="Proteomes" id="UP000324222">
    <property type="component" value="Unassembled WGS sequence"/>
</dbReference>
<comment type="caution">
    <text evidence="1">The sequence shown here is derived from an EMBL/GenBank/DDBJ whole genome shotgun (WGS) entry which is preliminary data.</text>
</comment>
<name>A0A5B7ES62_PORTR</name>
<gene>
    <name evidence="1" type="ORF">E2C01_030866</name>
</gene>
<protein>
    <submittedName>
        <fullName evidence="1">Uncharacterized protein</fullName>
    </submittedName>
</protein>
<dbReference type="AlphaFoldDB" id="A0A5B7ES62"/>
<evidence type="ECO:0000313" key="1">
    <source>
        <dbReference type="EMBL" id="MPC37391.1"/>
    </source>
</evidence>
<dbReference type="EMBL" id="VSRR010003770">
    <property type="protein sequence ID" value="MPC37391.1"/>
    <property type="molecule type" value="Genomic_DNA"/>
</dbReference>
<proteinExistence type="predicted"/>
<keyword evidence="2" id="KW-1185">Reference proteome</keyword>
<reference evidence="1 2" key="1">
    <citation type="submission" date="2019-05" db="EMBL/GenBank/DDBJ databases">
        <title>Another draft genome of Portunus trituberculatus and its Hox gene families provides insights of decapod evolution.</title>
        <authorList>
            <person name="Jeong J.-H."/>
            <person name="Song I."/>
            <person name="Kim S."/>
            <person name="Choi T."/>
            <person name="Kim D."/>
            <person name="Ryu S."/>
            <person name="Kim W."/>
        </authorList>
    </citation>
    <scope>NUCLEOTIDE SEQUENCE [LARGE SCALE GENOMIC DNA]</scope>
    <source>
        <tissue evidence="1">Muscle</tissue>
    </source>
</reference>